<evidence type="ECO:0000313" key="4">
    <source>
        <dbReference type="EMBL" id="CAB4916373.1"/>
    </source>
</evidence>
<evidence type="ECO:0000313" key="3">
    <source>
        <dbReference type="EMBL" id="CAB4835140.1"/>
    </source>
</evidence>
<name>A0A6J7ARF1_9ZZZZ</name>
<dbReference type="Pfam" id="PF13400">
    <property type="entry name" value="Tad"/>
    <property type="match status" value="1"/>
</dbReference>
<accession>A0A6J7ARF1</accession>
<dbReference type="EMBL" id="CAFABA010000114">
    <property type="protein sequence ID" value="CAB4835140.1"/>
    <property type="molecule type" value="Genomic_DNA"/>
</dbReference>
<feature type="domain" description="Putative Flp pilus-assembly TadG-like N-terminal" evidence="1">
    <location>
        <begin position="6"/>
        <end position="44"/>
    </location>
</feature>
<organism evidence="3">
    <name type="scientific">freshwater metagenome</name>
    <dbReference type="NCBI Taxonomy" id="449393"/>
    <lineage>
        <taxon>unclassified sequences</taxon>
        <taxon>metagenomes</taxon>
        <taxon>ecological metagenomes</taxon>
    </lineage>
</organism>
<dbReference type="EMBL" id="CAEZYR010000091">
    <property type="protein sequence ID" value="CAB4757572.1"/>
    <property type="molecule type" value="Genomic_DNA"/>
</dbReference>
<proteinExistence type="predicted"/>
<dbReference type="EMBL" id="CAFBMH010000072">
    <property type="protein sequence ID" value="CAB4916373.1"/>
    <property type="molecule type" value="Genomic_DNA"/>
</dbReference>
<sequence>MLIIQVLMLGVLMTMTALAVDVGSFYSRAAEVQKASDAAALAAVVWMPDDFTTATSAARDAAGRNGFTHGTNGITVVVSTVAGNPRQVRATITDPSVPTIFGRMITNSISITRDSVAEYVLAVPLGSPNSTFGNQSVGASAPNFWAAVNGYSTGKSQGDPFATRCGAASTTCSGINPDYRPSGYLYGVEVPAGSAGRSLTVEIFDSIFVNRGLGTETSDAIMGGSVMLPLQYELYEADATPLDNADNPTLSGRCSTGPGRLIFDTSNTSGEISTYKNQWTTLCTFNVTRTGVYPLRVKSSGISGQPDQGNATAQYSVRSSLSGGGAQPRVYGLGDMSIFTGNTGTSAFYLAEVPAMHAGKTFEVELFDPGDGSSGTYKLSIVKPDGSVAACRYTNSSGTFGASGTCTITTRNSSSGSVYDGKWLTIRVDLGATYTCGTDCWWKVSYDFGGGTPTDRTTWRANILGDPVHLVE</sequence>
<evidence type="ECO:0000259" key="1">
    <source>
        <dbReference type="Pfam" id="PF13400"/>
    </source>
</evidence>
<protein>
    <submittedName>
        <fullName evidence="3">Unannotated protein</fullName>
    </submittedName>
</protein>
<evidence type="ECO:0000313" key="2">
    <source>
        <dbReference type="EMBL" id="CAB4757572.1"/>
    </source>
</evidence>
<gene>
    <name evidence="2" type="ORF">UFOPK2754_02195</name>
    <name evidence="3" type="ORF">UFOPK3139_02325</name>
    <name evidence="4" type="ORF">UFOPK3543_01839</name>
</gene>
<reference evidence="3" key="1">
    <citation type="submission" date="2020-05" db="EMBL/GenBank/DDBJ databases">
        <authorList>
            <person name="Chiriac C."/>
            <person name="Salcher M."/>
            <person name="Ghai R."/>
            <person name="Kavagutti S V."/>
        </authorList>
    </citation>
    <scope>NUCLEOTIDE SEQUENCE</scope>
</reference>
<dbReference type="AlphaFoldDB" id="A0A6J7ARF1"/>
<dbReference type="InterPro" id="IPR028087">
    <property type="entry name" value="Tad_N"/>
</dbReference>